<accession>A0AAN8Y4A6</accession>
<keyword evidence="1" id="KW-0812">Transmembrane</keyword>
<reference evidence="2 3" key="1">
    <citation type="submission" date="2024-02" db="EMBL/GenBank/DDBJ databases">
        <title>de novo genome assembly of Solanum bulbocastanum strain 11H21.</title>
        <authorList>
            <person name="Hosaka A.J."/>
        </authorList>
    </citation>
    <scope>NUCLEOTIDE SEQUENCE [LARGE SCALE GENOMIC DNA]</scope>
    <source>
        <tissue evidence="2">Young leaves</tissue>
    </source>
</reference>
<keyword evidence="1" id="KW-0472">Membrane</keyword>
<dbReference type="EMBL" id="JBANQN010000010">
    <property type="protein sequence ID" value="KAK6778406.1"/>
    <property type="molecule type" value="Genomic_DNA"/>
</dbReference>
<feature type="transmembrane region" description="Helical" evidence="1">
    <location>
        <begin position="6"/>
        <end position="22"/>
    </location>
</feature>
<evidence type="ECO:0000313" key="2">
    <source>
        <dbReference type="EMBL" id="KAK6778406.1"/>
    </source>
</evidence>
<dbReference type="Proteomes" id="UP001371456">
    <property type="component" value="Unassembled WGS sequence"/>
</dbReference>
<evidence type="ECO:0000256" key="1">
    <source>
        <dbReference type="SAM" id="Phobius"/>
    </source>
</evidence>
<organism evidence="2 3">
    <name type="scientific">Solanum bulbocastanum</name>
    <name type="common">Wild potato</name>
    <dbReference type="NCBI Taxonomy" id="147425"/>
    <lineage>
        <taxon>Eukaryota</taxon>
        <taxon>Viridiplantae</taxon>
        <taxon>Streptophyta</taxon>
        <taxon>Embryophyta</taxon>
        <taxon>Tracheophyta</taxon>
        <taxon>Spermatophyta</taxon>
        <taxon>Magnoliopsida</taxon>
        <taxon>eudicotyledons</taxon>
        <taxon>Gunneridae</taxon>
        <taxon>Pentapetalae</taxon>
        <taxon>asterids</taxon>
        <taxon>lamiids</taxon>
        <taxon>Solanales</taxon>
        <taxon>Solanaceae</taxon>
        <taxon>Solanoideae</taxon>
        <taxon>Solaneae</taxon>
        <taxon>Solanum</taxon>
    </lineage>
</organism>
<protein>
    <submittedName>
        <fullName evidence="2">Uncharacterized protein</fullName>
    </submittedName>
</protein>
<keyword evidence="3" id="KW-1185">Reference proteome</keyword>
<comment type="caution">
    <text evidence="2">The sequence shown here is derived from an EMBL/GenBank/DDBJ whole genome shotgun (WGS) entry which is preliminary data.</text>
</comment>
<gene>
    <name evidence="2" type="ORF">RDI58_025124</name>
</gene>
<proteinExistence type="predicted"/>
<keyword evidence="1" id="KW-1133">Transmembrane helix</keyword>
<dbReference type="AlphaFoldDB" id="A0AAN8Y4A6"/>
<sequence length="30" mass="3578">MNSLKALTVIFMLFFNFFVGRFDSRYLSNV</sequence>
<evidence type="ECO:0000313" key="3">
    <source>
        <dbReference type="Proteomes" id="UP001371456"/>
    </source>
</evidence>
<name>A0AAN8Y4A6_SOLBU</name>